<dbReference type="AlphaFoldDB" id="A0A3B0V8L9"/>
<dbReference type="GO" id="GO:0004795">
    <property type="term" value="F:threonine synthase activity"/>
    <property type="evidence" value="ECO:0007669"/>
    <property type="project" value="UniProtKB-EC"/>
</dbReference>
<gene>
    <name evidence="5" type="ORF">MNBD_CHLOROFLEXI01-1484</name>
</gene>
<feature type="domain" description="Tryptophan synthase beta chain-like PALP" evidence="4">
    <location>
        <begin position="48"/>
        <end position="359"/>
    </location>
</feature>
<dbReference type="SUPFAM" id="SSF53686">
    <property type="entry name" value="Tryptophan synthase beta subunit-like PLP-dependent enzymes"/>
    <property type="match status" value="1"/>
</dbReference>
<dbReference type="EMBL" id="UOEU01000770">
    <property type="protein sequence ID" value="VAW39915.1"/>
    <property type="molecule type" value="Genomic_DNA"/>
</dbReference>
<dbReference type="InterPro" id="IPR050147">
    <property type="entry name" value="Ser/Thr_Dehydratase"/>
</dbReference>
<dbReference type="GO" id="GO:0006567">
    <property type="term" value="P:L-threonine catabolic process"/>
    <property type="evidence" value="ECO:0007669"/>
    <property type="project" value="TreeGrafter"/>
</dbReference>
<organism evidence="5">
    <name type="scientific">hydrothermal vent metagenome</name>
    <dbReference type="NCBI Taxonomy" id="652676"/>
    <lineage>
        <taxon>unclassified sequences</taxon>
        <taxon>metagenomes</taxon>
        <taxon>ecological metagenomes</taxon>
    </lineage>
</organism>
<sequence length="390" mass="40394">SEGILDVEYDYGAIKAEIGNRLPDASGGMFAYRPFLPVAEHIPAPPLLVGGTPLQEAPRLAQAAGVAALWLKDDGRNPTGSLKDRASAVAIMKAQELGAEIVTTASTGNAAAALAGLAASVGQKTVIFVPASAPKAKIAQLLVYGATVLLVEGSYDDAFELCLQASDAFGWYCRNTGYNPYMAEGKKTVTFELFSQLYQQRAAAALPITHLFVSVGDGCIISGVYKGLRDLLATGFLPAGRPMPKIVGIQAAGSAYLYEAWVNGEDVLTKPPIAAKTVADSISAGLPRDRMKALTAVTQTNGAFLTVTDAQILAAIPALAQGSGVFAEPAAAATYAGFVKAAQMGLIGSQDRVALLLTGNGLKDVASAMKSVGQAMTIQPTLTAVQEIFK</sequence>
<comment type="cofactor">
    <cofactor evidence="1">
        <name>pyridoxal 5'-phosphate</name>
        <dbReference type="ChEBI" id="CHEBI:597326"/>
    </cofactor>
</comment>
<feature type="non-terminal residue" evidence="5">
    <location>
        <position position="1"/>
    </location>
</feature>
<accession>A0A3B0V8L9</accession>
<dbReference type="GO" id="GO:0006565">
    <property type="term" value="P:L-serine catabolic process"/>
    <property type="evidence" value="ECO:0007669"/>
    <property type="project" value="TreeGrafter"/>
</dbReference>
<reference evidence="5" key="1">
    <citation type="submission" date="2018-06" db="EMBL/GenBank/DDBJ databases">
        <authorList>
            <person name="Zhirakovskaya E."/>
        </authorList>
    </citation>
    <scope>NUCLEOTIDE SEQUENCE</scope>
</reference>
<dbReference type="GO" id="GO:0009097">
    <property type="term" value="P:isoleucine biosynthetic process"/>
    <property type="evidence" value="ECO:0007669"/>
    <property type="project" value="TreeGrafter"/>
</dbReference>
<dbReference type="EC" id="4.2.3.1" evidence="5"/>
<evidence type="ECO:0000256" key="1">
    <source>
        <dbReference type="ARBA" id="ARBA00001933"/>
    </source>
</evidence>
<keyword evidence="2" id="KW-0663">Pyridoxal phosphate</keyword>
<evidence type="ECO:0000259" key="4">
    <source>
        <dbReference type="Pfam" id="PF00291"/>
    </source>
</evidence>
<proteinExistence type="predicted"/>
<dbReference type="GO" id="GO:0003941">
    <property type="term" value="F:L-serine ammonia-lyase activity"/>
    <property type="evidence" value="ECO:0007669"/>
    <property type="project" value="TreeGrafter"/>
</dbReference>
<dbReference type="Gene3D" id="3.40.50.1100">
    <property type="match status" value="2"/>
</dbReference>
<dbReference type="GO" id="GO:0004794">
    <property type="term" value="F:threonine deaminase activity"/>
    <property type="evidence" value="ECO:0007669"/>
    <property type="project" value="TreeGrafter"/>
</dbReference>
<evidence type="ECO:0000256" key="2">
    <source>
        <dbReference type="ARBA" id="ARBA00022898"/>
    </source>
</evidence>
<evidence type="ECO:0000256" key="3">
    <source>
        <dbReference type="ARBA" id="ARBA00023239"/>
    </source>
</evidence>
<evidence type="ECO:0000313" key="5">
    <source>
        <dbReference type="EMBL" id="VAW39915.1"/>
    </source>
</evidence>
<dbReference type="InterPro" id="IPR001926">
    <property type="entry name" value="TrpB-like_PALP"/>
</dbReference>
<protein>
    <submittedName>
        <fullName evidence="5">Threonine synthase</fullName>
        <ecNumber evidence="5">4.2.3.1</ecNumber>
    </submittedName>
</protein>
<dbReference type="PANTHER" id="PTHR48078:SF6">
    <property type="entry name" value="L-THREONINE DEHYDRATASE CATABOLIC TDCB"/>
    <property type="match status" value="1"/>
</dbReference>
<dbReference type="Pfam" id="PF00291">
    <property type="entry name" value="PALP"/>
    <property type="match status" value="1"/>
</dbReference>
<dbReference type="InterPro" id="IPR036052">
    <property type="entry name" value="TrpB-like_PALP_sf"/>
</dbReference>
<dbReference type="PANTHER" id="PTHR48078">
    <property type="entry name" value="THREONINE DEHYDRATASE, MITOCHONDRIAL-RELATED"/>
    <property type="match status" value="1"/>
</dbReference>
<name>A0A3B0V8L9_9ZZZZ</name>
<keyword evidence="3 5" id="KW-0456">Lyase</keyword>